<evidence type="ECO:0000256" key="2">
    <source>
        <dbReference type="ARBA" id="ARBA00007613"/>
    </source>
</evidence>
<comment type="subcellular location">
    <subcellularLocation>
        <location evidence="1 9">Cell outer membrane</location>
        <topology evidence="1 9">Lipid-anchor</topology>
    </subcellularLocation>
</comment>
<evidence type="ECO:0000313" key="12">
    <source>
        <dbReference type="Proteomes" id="UP000095143"/>
    </source>
</evidence>
<evidence type="ECO:0000256" key="3">
    <source>
        <dbReference type="ARBA" id="ARBA00022452"/>
    </source>
</evidence>
<dbReference type="NCBIfam" id="TIGR01845">
    <property type="entry name" value="outer_NodT"/>
    <property type="match status" value="1"/>
</dbReference>
<keyword evidence="7" id="KW-0998">Cell outer membrane</keyword>
<dbReference type="SUPFAM" id="SSF56954">
    <property type="entry name" value="Outer membrane efflux proteins (OEP)"/>
    <property type="match status" value="1"/>
</dbReference>
<comment type="similarity">
    <text evidence="2 9">Belongs to the outer membrane factor (OMF) (TC 1.B.17) family.</text>
</comment>
<evidence type="ECO:0000256" key="10">
    <source>
        <dbReference type="SAM" id="MobiDB-lite"/>
    </source>
</evidence>
<evidence type="ECO:0000256" key="7">
    <source>
        <dbReference type="ARBA" id="ARBA00023237"/>
    </source>
</evidence>
<evidence type="ECO:0000256" key="9">
    <source>
        <dbReference type="RuleBase" id="RU362097"/>
    </source>
</evidence>
<dbReference type="GO" id="GO:0015562">
    <property type="term" value="F:efflux transmembrane transporter activity"/>
    <property type="evidence" value="ECO:0007669"/>
    <property type="project" value="InterPro"/>
</dbReference>
<dbReference type="AlphaFoldDB" id="A0A1C2D8Z0"/>
<sequence length="488" mass="52971">MSKSLISLAVTAFILGGCSLIPDYKQPAAPVPAQFPQGPAYSPAQAANQAAAEQGWRQFFHDPALQQLIQTSLQNNRDLRVAALNIDAYRAQYRIQRADLFPAVAASGSGTRQRVPGDLSQTGESNITSQYSVGLGISSYELDLFGRVRSLSEQALQTYFAGEEGRRSTQISLVANVANAYLTWEADKELLKLTQDTLGAFEESLRLTSRSSEVGVASALDLAQSRTSVESARVKLAQYQRLVAQDENNLVLLLGTSLPANLPASKPLSADMLNEMPAGLPSELLQRRPDILQAEYSLKAANANIGAARAAFFPSISLTASAGTASGDLSGLFKGGSGTWLFEPTINLPIFNAGSLRASLDYSKIQKDIGVANYEKAIQTAFQEVSDGLAARKTYTDQLKAQTDFVNANQDYYRLAERRYRIGIDSNLTFLDAQRQLFNAQQSLITDRLSQLSSEVNLYRALGGGWYEQTPTGERQPTAGDVPSTRLF</sequence>
<proteinExistence type="inferred from homology"/>
<evidence type="ECO:0000256" key="4">
    <source>
        <dbReference type="ARBA" id="ARBA00022692"/>
    </source>
</evidence>
<comment type="caution">
    <text evidence="11">The sequence shown here is derived from an EMBL/GenBank/DDBJ whole genome shotgun (WGS) entry which is preliminary data.</text>
</comment>
<dbReference type="Pfam" id="PF02321">
    <property type="entry name" value="OEP"/>
    <property type="match status" value="2"/>
</dbReference>
<name>A0A1C2D8Z0_9PSED</name>
<evidence type="ECO:0000313" key="11">
    <source>
        <dbReference type="EMBL" id="OCX11221.1"/>
    </source>
</evidence>
<dbReference type="OrthoDB" id="9770517at2"/>
<dbReference type="InterPro" id="IPR010131">
    <property type="entry name" value="MdtP/NodT-like"/>
</dbReference>
<dbReference type="InterPro" id="IPR003423">
    <property type="entry name" value="OMP_efflux"/>
</dbReference>
<feature type="region of interest" description="Disordered" evidence="10">
    <location>
        <begin position="467"/>
        <end position="488"/>
    </location>
</feature>
<keyword evidence="5 9" id="KW-0472">Membrane</keyword>
<evidence type="ECO:0000256" key="6">
    <source>
        <dbReference type="ARBA" id="ARBA00023139"/>
    </source>
</evidence>
<dbReference type="PROSITE" id="PS51257">
    <property type="entry name" value="PROKAR_LIPOPROTEIN"/>
    <property type="match status" value="1"/>
</dbReference>
<keyword evidence="6 9" id="KW-0564">Palmitate</keyword>
<reference evidence="11 12" key="1">
    <citation type="submission" date="2016-08" db="EMBL/GenBank/DDBJ databases">
        <title>Whole genome sequence of Pseudomonas graminis strain UASWS1507, a potential biological control agent for agriculture.</title>
        <authorList>
            <person name="Crovadore J."/>
            <person name="Calmin G."/>
            <person name="Chablais R."/>
            <person name="Cochard B."/>
            <person name="Lefort F."/>
        </authorList>
    </citation>
    <scope>NUCLEOTIDE SEQUENCE [LARGE SCALE GENOMIC DNA]</scope>
    <source>
        <strain evidence="11 12">UASWS1507</strain>
    </source>
</reference>
<keyword evidence="3 9" id="KW-1134">Transmembrane beta strand</keyword>
<organism evidence="11 12">
    <name type="scientific">Pseudomonas graminis</name>
    <dbReference type="NCBI Taxonomy" id="158627"/>
    <lineage>
        <taxon>Bacteria</taxon>
        <taxon>Pseudomonadati</taxon>
        <taxon>Pseudomonadota</taxon>
        <taxon>Gammaproteobacteria</taxon>
        <taxon>Pseudomonadales</taxon>
        <taxon>Pseudomonadaceae</taxon>
        <taxon>Pseudomonas</taxon>
    </lineage>
</organism>
<dbReference type="EMBL" id="MDEN01000069">
    <property type="protein sequence ID" value="OCX11221.1"/>
    <property type="molecule type" value="Genomic_DNA"/>
</dbReference>
<evidence type="ECO:0000256" key="1">
    <source>
        <dbReference type="ARBA" id="ARBA00004459"/>
    </source>
</evidence>
<dbReference type="PANTHER" id="PTHR30203">
    <property type="entry name" value="OUTER MEMBRANE CATION EFFLUX PROTEIN"/>
    <property type="match status" value="1"/>
</dbReference>
<dbReference type="GO" id="GO:0009279">
    <property type="term" value="C:cell outer membrane"/>
    <property type="evidence" value="ECO:0007669"/>
    <property type="project" value="UniProtKB-SubCell"/>
</dbReference>
<dbReference type="Gene3D" id="2.20.200.10">
    <property type="entry name" value="Outer membrane efflux proteins (OEP)"/>
    <property type="match status" value="1"/>
</dbReference>
<dbReference type="Gene3D" id="1.20.1600.10">
    <property type="entry name" value="Outer membrane efflux proteins (OEP)"/>
    <property type="match status" value="1"/>
</dbReference>
<keyword evidence="8 9" id="KW-0449">Lipoprotein</keyword>
<dbReference type="PANTHER" id="PTHR30203:SF32">
    <property type="entry name" value="CATION EFFLUX SYSTEM PROTEIN CUSC"/>
    <property type="match status" value="1"/>
</dbReference>
<dbReference type="STRING" id="158627.BW687_00395"/>
<protein>
    <submittedName>
        <fullName evidence="11">Multidrug transporter</fullName>
    </submittedName>
</protein>
<evidence type="ECO:0000256" key="8">
    <source>
        <dbReference type="ARBA" id="ARBA00023288"/>
    </source>
</evidence>
<gene>
    <name evidence="11" type="ORF">BBI10_23765</name>
</gene>
<keyword evidence="4 9" id="KW-0812">Transmembrane</keyword>
<dbReference type="RefSeq" id="WP_065992285.1">
    <property type="nucleotide sequence ID" value="NZ_MDEN01000069.1"/>
</dbReference>
<accession>A0A1C2D8Z0</accession>
<dbReference type="Proteomes" id="UP000095143">
    <property type="component" value="Unassembled WGS sequence"/>
</dbReference>
<evidence type="ECO:0000256" key="5">
    <source>
        <dbReference type="ARBA" id="ARBA00023136"/>
    </source>
</evidence>